<dbReference type="Proteomes" id="UP000823486">
    <property type="component" value="Unassembled WGS sequence"/>
</dbReference>
<reference evidence="2 3" key="1">
    <citation type="submission" date="2021-01" db="EMBL/GenBank/DDBJ databases">
        <title>Genomic Encyclopedia of Type Strains, Phase IV (KMG-IV): sequencing the most valuable type-strain genomes for metagenomic binning, comparative biology and taxonomic classification.</title>
        <authorList>
            <person name="Goeker M."/>
        </authorList>
    </citation>
    <scope>NUCLEOTIDE SEQUENCE [LARGE SCALE GENOMIC DNA]</scope>
    <source>
        <strain evidence="2 3">DSM 105482</strain>
    </source>
</reference>
<evidence type="ECO:0000256" key="1">
    <source>
        <dbReference type="SAM" id="Phobius"/>
    </source>
</evidence>
<keyword evidence="1" id="KW-0812">Transmembrane</keyword>
<gene>
    <name evidence="2" type="ORF">JOC77_002168</name>
</gene>
<keyword evidence="3" id="KW-1185">Reference proteome</keyword>
<comment type="caution">
    <text evidence="2">The sequence shown here is derived from an EMBL/GenBank/DDBJ whole genome shotgun (WGS) entry which is preliminary data.</text>
</comment>
<name>A0ABS2QHW9_9BACI</name>
<protein>
    <submittedName>
        <fullName evidence="2">Cation transport ATPase</fullName>
    </submittedName>
</protein>
<keyword evidence="1" id="KW-1133">Transmembrane helix</keyword>
<evidence type="ECO:0000313" key="3">
    <source>
        <dbReference type="Proteomes" id="UP000823486"/>
    </source>
</evidence>
<feature type="transmembrane region" description="Helical" evidence="1">
    <location>
        <begin position="50"/>
        <end position="73"/>
    </location>
</feature>
<keyword evidence="1" id="KW-0472">Membrane</keyword>
<feature type="transmembrane region" description="Helical" evidence="1">
    <location>
        <begin position="12"/>
        <end position="30"/>
    </location>
</feature>
<dbReference type="RefSeq" id="WP_204542806.1">
    <property type="nucleotide sequence ID" value="NZ_JAFBFI010000008.1"/>
</dbReference>
<sequence length="131" mass="14587">MKKLISIRLASNIIITINTIALLMHILIILKIVPHDFVWGGRLKNETDLIIFESISIILQTLFISIIAVKAGYIFKGKFKKTVNTGTWVMFVLMALNTIGNLVSSSGLETMVMTPLTTVLALLVFRLAIEK</sequence>
<evidence type="ECO:0000313" key="2">
    <source>
        <dbReference type="EMBL" id="MBM7692737.1"/>
    </source>
</evidence>
<accession>A0ABS2QHW9</accession>
<dbReference type="EMBL" id="JAFBFI010000008">
    <property type="protein sequence ID" value="MBM7692737.1"/>
    <property type="molecule type" value="Genomic_DNA"/>
</dbReference>
<proteinExistence type="predicted"/>
<feature type="transmembrane region" description="Helical" evidence="1">
    <location>
        <begin position="110"/>
        <end position="129"/>
    </location>
</feature>
<organism evidence="2 3">
    <name type="scientific">Peribacillus deserti</name>
    <dbReference type="NCBI Taxonomy" id="673318"/>
    <lineage>
        <taxon>Bacteria</taxon>
        <taxon>Bacillati</taxon>
        <taxon>Bacillota</taxon>
        <taxon>Bacilli</taxon>
        <taxon>Bacillales</taxon>
        <taxon>Bacillaceae</taxon>
        <taxon>Peribacillus</taxon>
    </lineage>
</organism>
<feature type="transmembrane region" description="Helical" evidence="1">
    <location>
        <begin position="85"/>
        <end position="104"/>
    </location>
</feature>